<reference evidence="4 5" key="1">
    <citation type="submission" date="2024-01" db="EMBL/GenBank/DDBJ databases">
        <title>Pedobacter sp. nov., isolated from fresh soil.</title>
        <authorList>
            <person name="Le N.T.T."/>
        </authorList>
    </citation>
    <scope>NUCLEOTIDE SEQUENCE [LARGE SCALE GENOMIC DNA]</scope>
    <source>
        <strain evidence="4 5">KR3-3</strain>
    </source>
</reference>
<gene>
    <name evidence="4" type="ORF">VRU48_06135</name>
</gene>
<dbReference type="RefSeq" id="WP_330107041.1">
    <property type="nucleotide sequence ID" value="NZ_JAZDQT010000001.1"/>
</dbReference>
<organism evidence="4 5">
    <name type="scientific">Pedobacter albus</name>
    <dbReference type="NCBI Taxonomy" id="3113905"/>
    <lineage>
        <taxon>Bacteria</taxon>
        <taxon>Pseudomonadati</taxon>
        <taxon>Bacteroidota</taxon>
        <taxon>Sphingobacteriia</taxon>
        <taxon>Sphingobacteriales</taxon>
        <taxon>Sphingobacteriaceae</taxon>
        <taxon>Pedobacter</taxon>
    </lineage>
</organism>
<feature type="domain" description="SbsA Ig-like" evidence="3">
    <location>
        <begin position="330"/>
        <end position="432"/>
    </location>
</feature>
<comment type="caution">
    <text evidence="4">The sequence shown here is derived from an EMBL/GenBank/DDBJ whole genome shotgun (WGS) entry which is preliminary data.</text>
</comment>
<protein>
    <submittedName>
        <fullName evidence="4">Ig-like domain-containing protein</fullName>
    </submittedName>
</protein>
<keyword evidence="5" id="KW-1185">Reference proteome</keyword>
<dbReference type="Proteomes" id="UP001336835">
    <property type="component" value="Unassembled WGS sequence"/>
</dbReference>
<keyword evidence="1 2" id="KW-0732">Signal</keyword>
<accession>A0ABU7I5G7</accession>
<evidence type="ECO:0000256" key="2">
    <source>
        <dbReference type="SAM" id="SignalP"/>
    </source>
</evidence>
<dbReference type="InterPro" id="IPR032812">
    <property type="entry name" value="SbsA_Ig"/>
</dbReference>
<name>A0ABU7I5G7_9SPHI</name>
<evidence type="ECO:0000256" key="1">
    <source>
        <dbReference type="ARBA" id="ARBA00022729"/>
    </source>
</evidence>
<dbReference type="EMBL" id="JAZDQT010000001">
    <property type="protein sequence ID" value="MEE1944678.1"/>
    <property type="molecule type" value="Genomic_DNA"/>
</dbReference>
<sequence length="433" mass="49002">MKLKPVIFMILGALTFGMLSKVQAQQKVFTIDIDNFWKAFDSVRTTVDSVKQVNYIQTLYIDKGTEGLKAFMKARGYSAPLYVSLIRRYPKFWNSIRPNTLSVKNKGQEIEKSIQKFKKLYPELKEAKMYFTIGGLRSGGTVGEGMVLVGAEIATGNPKTDASEFPNDWLRNVFKGSSEANLVRLNVHEYVHTQQSGYTPNLLAQSIKEGACDFITELVMNKLLDGSYATYGRAHEDSLKKQFKEEMFTPATESWLYNGSNAKVADLGYYMGYAICKSYYKQAIDKKKAIKEIIELNYDEPALVTAFLKRSNYYPEGFDEAELIKKYEAKQPRVLRIEPFANGDQNVDPALKQIRIVFSEPMSNKGYSIDLGELGKDHFPITKVGEFAEDGYSITMYVDLKPGTNYDFVVTGRSFKSVKGYALKSFPVAFKTK</sequence>
<dbReference type="Pfam" id="PF13205">
    <property type="entry name" value="Big_5"/>
    <property type="match status" value="1"/>
</dbReference>
<evidence type="ECO:0000313" key="5">
    <source>
        <dbReference type="Proteomes" id="UP001336835"/>
    </source>
</evidence>
<feature type="signal peptide" evidence="2">
    <location>
        <begin position="1"/>
        <end position="24"/>
    </location>
</feature>
<evidence type="ECO:0000313" key="4">
    <source>
        <dbReference type="EMBL" id="MEE1944678.1"/>
    </source>
</evidence>
<feature type="chain" id="PRO_5045962473" evidence="2">
    <location>
        <begin position="25"/>
        <end position="433"/>
    </location>
</feature>
<evidence type="ECO:0000259" key="3">
    <source>
        <dbReference type="Pfam" id="PF13205"/>
    </source>
</evidence>
<proteinExistence type="predicted"/>